<dbReference type="Proteomes" id="UP001220324">
    <property type="component" value="Unassembled WGS sequence"/>
</dbReference>
<sequence length="87" mass="9669">MGGGGKIAYPKEVWSPAGGWYSRPANWKANTAVMGAFVIGIAAMAFSLSADREYRDKMPEPGRFFPSRYWSRQIREHEAAQAAKNES</sequence>
<proteinExistence type="predicted"/>
<organism evidence="2 3">
    <name type="scientific">Penicillium frequentans</name>
    <dbReference type="NCBI Taxonomy" id="3151616"/>
    <lineage>
        <taxon>Eukaryota</taxon>
        <taxon>Fungi</taxon>
        <taxon>Dikarya</taxon>
        <taxon>Ascomycota</taxon>
        <taxon>Pezizomycotina</taxon>
        <taxon>Eurotiomycetes</taxon>
        <taxon>Eurotiomycetidae</taxon>
        <taxon>Eurotiales</taxon>
        <taxon>Aspergillaceae</taxon>
        <taxon>Penicillium</taxon>
    </lineage>
</organism>
<keyword evidence="1" id="KW-1133">Transmembrane helix</keyword>
<comment type="caution">
    <text evidence="2">The sequence shown here is derived from an EMBL/GenBank/DDBJ whole genome shotgun (WGS) entry which is preliminary data.</text>
</comment>
<accession>A0AAD6D493</accession>
<dbReference type="AlphaFoldDB" id="A0AAD6D493"/>
<protein>
    <submittedName>
        <fullName evidence="2">Uncharacterized protein</fullName>
    </submittedName>
</protein>
<dbReference type="EMBL" id="JAQIZZ010000002">
    <property type="protein sequence ID" value="KAJ5553368.1"/>
    <property type="molecule type" value="Genomic_DNA"/>
</dbReference>
<name>A0AAD6D493_9EURO</name>
<gene>
    <name evidence="2" type="ORF">N7494_002746</name>
</gene>
<dbReference type="PANTHER" id="PTHR34286:SF1">
    <property type="entry name" value="TRANSMEMBRANE PROTEIN"/>
    <property type="match status" value="1"/>
</dbReference>
<evidence type="ECO:0000256" key="1">
    <source>
        <dbReference type="SAM" id="Phobius"/>
    </source>
</evidence>
<keyword evidence="1" id="KW-0472">Membrane</keyword>
<keyword evidence="3" id="KW-1185">Reference proteome</keyword>
<feature type="transmembrane region" description="Helical" evidence="1">
    <location>
        <begin position="29"/>
        <end position="48"/>
    </location>
</feature>
<dbReference type="PANTHER" id="PTHR34286">
    <property type="entry name" value="TRANSMEMBRANE PROTEIN"/>
    <property type="match status" value="1"/>
</dbReference>
<reference evidence="2 3" key="1">
    <citation type="journal article" date="2023" name="IMA Fungus">
        <title>Comparative genomic study of the Penicillium genus elucidates a diverse pangenome and 15 lateral gene transfer events.</title>
        <authorList>
            <person name="Petersen C."/>
            <person name="Sorensen T."/>
            <person name="Nielsen M.R."/>
            <person name="Sondergaard T.E."/>
            <person name="Sorensen J.L."/>
            <person name="Fitzpatrick D.A."/>
            <person name="Frisvad J.C."/>
            <person name="Nielsen K.L."/>
        </authorList>
    </citation>
    <scope>NUCLEOTIDE SEQUENCE [LARGE SCALE GENOMIC DNA]</scope>
    <source>
        <strain evidence="2 3">IBT 35679</strain>
    </source>
</reference>
<evidence type="ECO:0000313" key="2">
    <source>
        <dbReference type="EMBL" id="KAJ5553368.1"/>
    </source>
</evidence>
<keyword evidence="1" id="KW-0812">Transmembrane</keyword>
<evidence type="ECO:0000313" key="3">
    <source>
        <dbReference type="Proteomes" id="UP001220324"/>
    </source>
</evidence>